<dbReference type="Pfam" id="PF08281">
    <property type="entry name" value="Sigma70_r4_2"/>
    <property type="match status" value="1"/>
</dbReference>
<evidence type="ECO:0000256" key="1">
    <source>
        <dbReference type="ARBA" id="ARBA00010641"/>
    </source>
</evidence>
<feature type="transmembrane region" description="Helical" evidence="5">
    <location>
        <begin position="194"/>
        <end position="218"/>
    </location>
</feature>
<proteinExistence type="inferred from homology"/>
<evidence type="ECO:0000256" key="2">
    <source>
        <dbReference type="ARBA" id="ARBA00023015"/>
    </source>
</evidence>
<evidence type="ECO:0000256" key="4">
    <source>
        <dbReference type="ARBA" id="ARBA00023163"/>
    </source>
</evidence>
<feature type="domain" description="RNA polymerase sigma-70 region 2" evidence="6">
    <location>
        <begin position="22"/>
        <end position="87"/>
    </location>
</feature>
<sequence>TSETELLQASLAGSNEAFGTIVHRYQSLICGITYSATGDFGRSQELAQETFIRAWKGLSQLKDLDKFRIWLCVIARNLVKRSLKSKRKDIIGVAQSLESVAAVEMSEPGPSEVAISKEQEAIVWRALQGIPQKYREAMVLFYREQQSVKQVATGLGLSADVARQRLSRGRKLLKAEVATLVEDVLGRTGPKKAFAIAVIAALPALAPQAASAAIMSVAAKGSVAAKSAAALGFVGAVLGPLLGLLGSIIGIRASIINTKSPREHEFMKK</sequence>
<keyword evidence="3" id="KW-0731">Sigma factor</keyword>
<dbReference type="SUPFAM" id="SSF88946">
    <property type="entry name" value="Sigma2 domain of RNA polymerase sigma factors"/>
    <property type="match status" value="1"/>
</dbReference>
<keyword evidence="5" id="KW-1133">Transmembrane helix</keyword>
<comment type="caution">
    <text evidence="8">The sequence shown here is derived from an EMBL/GenBank/DDBJ whole genome shotgun (WGS) entry which is preliminary data.</text>
</comment>
<feature type="domain" description="RNA polymerase sigma factor 70 region 4 type 2" evidence="7">
    <location>
        <begin position="122"/>
        <end position="173"/>
    </location>
</feature>
<name>X1NWQ9_9ZZZZ</name>
<dbReference type="NCBIfam" id="TIGR02937">
    <property type="entry name" value="sigma70-ECF"/>
    <property type="match status" value="1"/>
</dbReference>
<dbReference type="AlphaFoldDB" id="X1NWQ9"/>
<feature type="non-terminal residue" evidence="8">
    <location>
        <position position="269"/>
    </location>
</feature>
<dbReference type="GO" id="GO:0016987">
    <property type="term" value="F:sigma factor activity"/>
    <property type="evidence" value="ECO:0007669"/>
    <property type="project" value="UniProtKB-KW"/>
</dbReference>
<gene>
    <name evidence="8" type="ORF">S06H3_37378</name>
</gene>
<dbReference type="InterPro" id="IPR007627">
    <property type="entry name" value="RNA_pol_sigma70_r2"/>
</dbReference>
<keyword evidence="4" id="KW-0804">Transcription</keyword>
<evidence type="ECO:0008006" key="9">
    <source>
        <dbReference type="Google" id="ProtNLM"/>
    </source>
</evidence>
<feature type="non-terminal residue" evidence="8">
    <location>
        <position position="1"/>
    </location>
</feature>
<dbReference type="InterPro" id="IPR014284">
    <property type="entry name" value="RNA_pol_sigma-70_dom"/>
</dbReference>
<dbReference type="InterPro" id="IPR013249">
    <property type="entry name" value="RNA_pol_sigma70_r4_t2"/>
</dbReference>
<organism evidence="8">
    <name type="scientific">marine sediment metagenome</name>
    <dbReference type="NCBI Taxonomy" id="412755"/>
    <lineage>
        <taxon>unclassified sequences</taxon>
        <taxon>metagenomes</taxon>
        <taxon>ecological metagenomes</taxon>
    </lineage>
</organism>
<dbReference type="Gene3D" id="1.10.1740.10">
    <property type="match status" value="1"/>
</dbReference>
<evidence type="ECO:0000313" key="8">
    <source>
        <dbReference type="EMBL" id="GAI23099.1"/>
    </source>
</evidence>
<dbReference type="EMBL" id="BARV01022708">
    <property type="protein sequence ID" value="GAI23099.1"/>
    <property type="molecule type" value="Genomic_DNA"/>
</dbReference>
<dbReference type="InterPro" id="IPR039425">
    <property type="entry name" value="RNA_pol_sigma-70-like"/>
</dbReference>
<dbReference type="Pfam" id="PF04542">
    <property type="entry name" value="Sigma70_r2"/>
    <property type="match status" value="1"/>
</dbReference>
<dbReference type="Gene3D" id="1.10.10.10">
    <property type="entry name" value="Winged helix-like DNA-binding domain superfamily/Winged helix DNA-binding domain"/>
    <property type="match status" value="1"/>
</dbReference>
<reference evidence="8" key="1">
    <citation type="journal article" date="2014" name="Front. Microbiol.">
        <title>High frequency of phylogenetically diverse reductive dehalogenase-homologous genes in deep subseafloor sedimentary metagenomes.</title>
        <authorList>
            <person name="Kawai M."/>
            <person name="Futagami T."/>
            <person name="Toyoda A."/>
            <person name="Takaki Y."/>
            <person name="Nishi S."/>
            <person name="Hori S."/>
            <person name="Arai W."/>
            <person name="Tsubouchi T."/>
            <person name="Morono Y."/>
            <person name="Uchiyama I."/>
            <person name="Ito T."/>
            <person name="Fujiyama A."/>
            <person name="Inagaki F."/>
            <person name="Takami H."/>
        </authorList>
    </citation>
    <scope>NUCLEOTIDE SEQUENCE</scope>
    <source>
        <strain evidence="8">Expedition CK06-06</strain>
    </source>
</reference>
<accession>X1NWQ9</accession>
<keyword evidence="5" id="KW-0472">Membrane</keyword>
<dbReference type="GO" id="GO:0003677">
    <property type="term" value="F:DNA binding"/>
    <property type="evidence" value="ECO:0007669"/>
    <property type="project" value="InterPro"/>
</dbReference>
<dbReference type="PANTHER" id="PTHR43133">
    <property type="entry name" value="RNA POLYMERASE ECF-TYPE SIGMA FACTO"/>
    <property type="match status" value="1"/>
</dbReference>
<evidence type="ECO:0000256" key="3">
    <source>
        <dbReference type="ARBA" id="ARBA00023082"/>
    </source>
</evidence>
<comment type="similarity">
    <text evidence="1">Belongs to the sigma-70 factor family. ECF subfamily.</text>
</comment>
<evidence type="ECO:0000256" key="5">
    <source>
        <dbReference type="SAM" id="Phobius"/>
    </source>
</evidence>
<feature type="transmembrane region" description="Helical" evidence="5">
    <location>
        <begin position="230"/>
        <end position="251"/>
    </location>
</feature>
<dbReference type="SUPFAM" id="SSF88659">
    <property type="entry name" value="Sigma3 and sigma4 domains of RNA polymerase sigma factors"/>
    <property type="match status" value="1"/>
</dbReference>
<protein>
    <recommendedName>
        <fullName evidence="9">RNA polymerase sigma-70 region 2 domain-containing protein</fullName>
    </recommendedName>
</protein>
<dbReference type="InterPro" id="IPR013324">
    <property type="entry name" value="RNA_pol_sigma_r3/r4-like"/>
</dbReference>
<dbReference type="InterPro" id="IPR036388">
    <property type="entry name" value="WH-like_DNA-bd_sf"/>
</dbReference>
<evidence type="ECO:0000259" key="6">
    <source>
        <dbReference type="Pfam" id="PF04542"/>
    </source>
</evidence>
<evidence type="ECO:0000259" key="7">
    <source>
        <dbReference type="Pfam" id="PF08281"/>
    </source>
</evidence>
<dbReference type="GO" id="GO:0006352">
    <property type="term" value="P:DNA-templated transcription initiation"/>
    <property type="evidence" value="ECO:0007669"/>
    <property type="project" value="InterPro"/>
</dbReference>
<dbReference type="InterPro" id="IPR013325">
    <property type="entry name" value="RNA_pol_sigma_r2"/>
</dbReference>
<dbReference type="PANTHER" id="PTHR43133:SF51">
    <property type="entry name" value="RNA POLYMERASE SIGMA FACTOR"/>
    <property type="match status" value="1"/>
</dbReference>
<keyword evidence="2" id="KW-0805">Transcription regulation</keyword>
<keyword evidence="5" id="KW-0812">Transmembrane</keyword>